<accession>A0A6B0UEI1</accession>
<proteinExistence type="predicted"/>
<organism evidence="2">
    <name type="scientific">Ixodes ricinus</name>
    <name type="common">Common tick</name>
    <name type="synonym">Acarus ricinus</name>
    <dbReference type="NCBI Taxonomy" id="34613"/>
    <lineage>
        <taxon>Eukaryota</taxon>
        <taxon>Metazoa</taxon>
        <taxon>Ecdysozoa</taxon>
        <taxon>Arthropoda</taxon>
        <taxon>Chelicerata</taxon>
        <taxon>Arachnida</taxon>
        <taxon>Acari</taxon>
        <taxon>Parasitiformes</taxon>
        <taxon>Ixodida</taxon>
        <taxon>Ixodoidea</taxon>
        <taxon>Ixodidae</taxon>
        <taxon>Ixodinae</taxon>
        <taxon>Ixodes</taxon>
    </lineage>
</organism>
<evidence type="ECO:0000256" key="1">
    <source>
        <dbReference type="SAM" id="Phobius"/>
    </source>
</evidence>
<dbReference type="EMBL" id="GIFC01005092">
    <property type="protein sequence ID" value="MXU87175.1"/>
    <property type="molecule type" value="Transcribed_RNA"/>
</dbReference>
<keyword evidence="1" id="KW-0472">Membrane</keyword>
<evidence type="ECO:0000313" key="2">
    <source>
        <dbReference type="EMBL" id="MXU87175.1"/>
    </source>
</evidence>
<reference evidence="2" key="1">
    <citation type="submission" date="2019-12" db="EMBL/GenBank/DDBJ databases">
        <title>An insight into the sialome of adult female Ixodes ricinus ticks feeding for 6 days.</title>
        <authorList>
            <person name="Perner J."/>
            <person name="Ribeiro J.M.C."/>
        </authorList>
    </citation>
    <scope>NUCLEOTIDE SEQUENCE</scope>
    <source>
        <strain evidence="2">Semi-engorged</strain>
        <tissue evidence="2">Salivary glands</tissue>
    </source>
</reference>
<keyword evidence="1" id="KW-0812">Transmembrane</keyword>
<feature type="transmembrane region" description="Helical" evidence="1">
    <location>
        <begin position="12"/>
        <end position="38"/>
    </location>
</feature>
<name>A0A6B0UEI1_IXORI</name>
<protein>
    <submittedName>
        <fullName evidence="2">Uncharacterized protein</fullName>
    </submittedName>
</protein>
<keyword evidence="1" id="KW-1133">Transmembrane helix</keyword>
<sequence length="95" mass="10718">MISGGLHSWLGSVFYFASLFALLYVLEIVFVSFASTIFEGNARIVFTLIVVTWNSCSAWSRVHIFKTLPRPLYYVRSAAGQKGNTHHESEMHCCV</sequence>
<dbReference type="AlphaFoldDB" id="A0A6B0UEI1"/>